<organism evidence="1 2">
    <name type="scientific">Parasponia andersonii</name>
    <name type="common">Sponia andersonii</name>
    <dbReference type="NCBI Taxonomy" id="3476"/>
    <lineage>
        <taxon>Eukaryota</taxon>
        <taxon>Viridiplantae</taxon>
        <taxon>Streptophyta</taxon>
        <taxon>Embryophyta</taxon>
        <taxon>Tracheophyta</taxon>
        <taxon>Spermatophyta</taxon>
        <taxon>Magnoliopsida</taxon>
        <taxon>eudicotyledons</taxon>
        <taxon>Gunneridae</taxon>
        <taxon>Pentapetalae</taxon>
        <taxon>rosids</taxon>
        <taxon>fabids</taxon>
        <taxon>Rosales</taxon>
        <taxon>Cannabaceae</taxon>
        <taxon>Parasponia</taxon>
    </lineage>
</organism>
<accession>A0A2P5B044</accession>
<dbReference type="Proteomes" id="UP000237105">
    <property type="component" value="Unassembled WGS sequence"/>
</dbReference>
<sequence>MDTAETFMDTAESVRFVETTQHYGRQGIVKKIYGGIMLFIYVFGYNENEAKNYGYSAAKPELRVERQVVYVFSSTQCRR</sequence>
<evidence type="ECO:0000313" key="2">
    <source>
        <dbReference type="Proteomes" id="UP000237105"/>
    </source>
</evidence>
<name>A0A2P5B044_PARAD</name>
<comment type="caution">
    <text evidence="1">The sequence shown here is derived from an EMBL/GenBank/DDBJ whole genome shotgun (WGS) entry which is preliminary data.</text>
</comment>
<protein>
    <submittedName>
        <fullName evidence="1">Uncharacterized protein</fullName>
    </submittedName>
</protein>
<keyword evidence="2" id="KW-1185">Reference proteome</keyword>
<proteinExistence type="predicted"/>
<evidence type="ECO:0000313" key="1">
    <source>
        <dbReference type="EMBL" id="PON42116.1"/>
    </source>
</evidence>
<gene>
    <name evidence="1" type="ORF">PanWU01x14_284230</name>
</gene>
<dbReference type="AlphaFoldDB" id="A0A2P5B044"/>
<dbReference type="EMBL" id="JXTB01000399">
    <property type="protein sequence ID" value="PON42116.1"/>
    <property type="molecule type" value="Genomic_DNA"/>
</dbReference>
<reference evidence="2" key="1">
    <citation type="submission" date="2016-06" db="EMBL/GenBank/DDBJ databases">
        <title>Parallel loss of symbiosis genes in relatives of nitrogen-fixing non-legume Parasponia.</title>
        <authorList>
            <person name="Van Velzen R."/>
            <person name="Holmer R."/>
            <person name="Bu F."/>
            <person name="Rutten L."/>
            <person name="Van Zeijl A."/>
            <person name="Liu W."/>
            <person name="Santuari L."/>
            <person name="Cao Q."/>
            <person name="Sharma T."/>
            <person name="Shen D."/>
            <person name="Roswanjaya Y."/>
            <person name="Wardhani T."/>
            <person name="Kalhor M.S."/>
            <person name="Jansen J."/>
            <person name="Van den Hoogen J."/>
            <person name="Gungor B."/>
            <person name="Hartog M."/>
            <person name="Hontelez J."/>
            <person name="Verver J."/>
            <person name="Yang W.-C."/>
            <person name="Schijlen E."/>
            <person name="Repin R."/>
            <person name="Schilthuizen M."/>
            <person name="Schranz E."/>
            <person name="Heidstra R."/>
            <person name="Miyata K."/>
            <person name="Fedorova E."/>
            <person name="Kohlen W."/>
            <person name="Bisseling T."/>
            <person name="Smit S."/>
            <person name="Geurts R."/>
        </authorList>
    </citation>
    <scope>NUCLEOTIDE SEQUENCE [LARGE SCALE GENOMIC DNA]</scope>
    <source>
        <strain evidence="2">cv. WU1-14</strain>
    </source>
</reference>